<evidence type="ECO:0000256" key="1">
    <source>
        <dbReference type="ARBA" id="ARBA00022737"/>
    </source>
</evidence>
<dbReference type="Pfam" id="PF13414">
    <property type="entry name" value="TPR_11"/>
    <property type="match status" value="2"/>
</dbReference>
<dbReference type="PANTHER" id="PTHR44858">
    <property type="entry name" value="TETRATRICOPEPTIDE REPEAT PROTEIN 6"/>
    <property type="match status" value="1"/>
</dbReference>
<sequence length="225" mass="26637">SINDLYQKAERYGLARGWPSEGMEITRIGINPGLPLEMPYLERYGVMELERGQERERELQTRVDCAPTFLARGHFYRAKNEIKEAIANYQLAEMLNPEDAWVHFNLGEMYWRQGNPVRTIQEYQKAIELEPNIAWFHFALGDVYREENQADLALEKFKRAAEIDPSGTWLQNALGDLYWEREMYEQAYQHFKTASSYKRSGGRRHALRRLEELQRKLDFLNQPEE</sequence>
<protein>
    <submittedName>
        <fullName evidence="3">Uncharacterized protein</fullName>
    </submittedName>
</protein>
<keyword evidence="2" id="KW-0802">TPR repeat</keyword>
<dbReference type="PANTHER" id="PTHR44858:SF1">
    <property type="entry name" value="UDP-N-ACETYLGLUCOSAMINE--PEPTIDE N-ACETYLGLUCOSAMINYLTRANSFERASE SPINDLY-RELATED"/>
    <property type="match status" value="1"/>
</dbReference>
<dbReference type="PROSITE" id="PS50005">
    <property type="entry name" value="TPR"/>
    <property type="match status" value="3"/>
</dbReference>
<dbReference type="InterPro" id="IPR019734">
    <property type="entry name" value="TPR_rpt"/>
</dbReference>
<keyword evidence="1" id="KW-0677">Repeat</keyword>
<evidence type="ECO:0000313" key="3">
    <source>
        <dbReference type="EMBL" id="GAI14534.1"/>
    </source>
</evidence>
<dbReference type="Gene3D" id="1.25.40.10">
    <property type="entry name" value="Tetratricopeptide repeat domain"/>
    <property type="match status" value="1"/>
</dbReference>
<feature type="non-terminal residue" evidence="3">
    <location>
        <position position="1"/>
    </location>
</feature>
<reference evidence="3" key="1">
    <citation type="journal article" date="2014" name="Front. Microbiol.">
        <title>High frequency of phylogenetically diverse reductive dehalogenase-homologous genes in deep subseafloor sedimentary metagenomes.</title>
        <authorList>
            <person name="Kawai M."/>
            <person name="Futagami T."/>
            <person name="Toyoda A."/>
            <person name="Takaki Y."/>
            <person name="Nishi S."/>
            <person name="Hori S."/>
            <person name="Arai W."/>
            <person name="Tsubouchi T."/>
            <person name="Morono Y."/>
            <person name="Uchiyama I."/>
            <person name="Ito T."/>
            <person name="Fujiyama A."/>
            <person name="Inagaki F."/>
            <person name="Takami H."/>
        </authorList>
    </citation>
    <scope>NUCLEOTIDE SEQUENCE</scope>
    <source>
        <strain evidence="3">Expedition CK06-06</strain>
    </source>
</reference>
<organism evidence="3">
    <name type="scientific">marine sediment metagenome</name>
    <dbReference type="NCBI Taxonomy" id="412755"/>
    <lineage>
        <taxon>unclassified sequences</taxon>
        <taxon>metagenomes</taxon>
        <taxon>ecological metagenomes</taxon>
    </lineage>
</organism>
<gene>
    <name evidence="3" type="ORF">S06H3_11233</name>
</gene>
<dbReference type="AlphaFoldDB" id="X1N7D6"/>
<dbReference type="InterPro" id="IPR050498">
    <property type="entry name" value="Ycf3"/>
</dbReference>
<dbReference type="SMART" id="SM00028">
    <property type="entry name" value="TPR"/>
    <property type="match status" value="4"/>
</dbReference>
<accession>X1N7D6</accession>
<comment type="caution">
    <text evidence="3">The sequence shown here is derived from an EMBL/GenBank/DDBJ whole genome shotgun (WGS) entry which is preliminary data.</text>
</comment>
<dbReference type="EMBL" id="BARV01005388">
    <property type="protein sequence ID" value="GAI14534.1"/>
    <property type="molecule type" value="Genomic_DNA"/>
</dbReference>
<name>X1N7D6_9ZZZZ</name>
<evidence type="ECO:0000256" key="2">
    <source>
        <dbReference type="ARBA" id="ARBA00022803"/>
    </source>
</evidence>
<dbReference type="InterPro" id="IPR011990">
    <property type="entry name" value="TPR-like_helical_dom_sf"/>
</dbReference>
<dbReference type="SUPFAM" id="SSF48452">
    <property type="entry name" value="TPR-like"/>
    <property type="match status" value="1"/>
</dbReference>
<proteinExistence type="predicted"/>